<reference evidence="1" key="1">
    <citation type="submission" date="2021-02" db="EMBL/GenBank/DDBJ databases">
        <authorList>
            <person name="Nowell W R."/>
        </authorList>
    </citation>
    <scope>NUCLEOTIDE SEQUENCE</scope>
</reference>
<dbReference type="PANTHER" id="PTHR16206:SF4">
    <property type="entry name" value="PROTEIN LET-99"/>
    <property type="match status" value="1"/>
</dbReference>
<dbReference type="AlphaFoldDB" id="A0A818SKW6"/>
<comment type="caution">
    <text evidence="1">The sequence shown here is derived from an EMBL/GenBank/DDBJ whole genome shotgun (WGS) entry which is preliminary data.</text>
</comment>
<proteinExistence type="predicted"/>
<sequence>MSASASATVKPKKQSFHATNVWNELVEGFRSKIELRKYRRNYFTQTYEQCFSSLDAINCMINVLKSHPNFETKQIEKHHAIRLLEKFYESKVFTDVIKTERKKTFVTDNGIYQ</sequence>
<dbReference type="Gene3D" id="1.10.10.10">
    <property type="entry name" value="Winged helix-like DNA-binding domain superfamily/Winged helix DNA-binding domain"/>
    <property type="match status" value="1"/>
</dbReference>
<organism evidence="1 2">
    <name type="scientific">Rotaria sordida</name>
    <dbReference type="NCBI Taxonomy" id="392033"/>
    <lineage>
        <taxon>Eukaryota</taxon>
        <taxon>Metazoa</taxon>
        <taxon>Spiralia</taxon>
        <taxon>Gnathifera</taxon>
        <taxon>Rotifera</taxon>
        <taxon>Eurotatoria</taxon>
        <taxon>Bdelloidea</taxon>
        <taxon>Philodinida</taxon>
        <taxon>Philodinidae</taxon>
        <taxon>Rotaria</taxon>
    </lineage>
</organism>
<evidence type="ECO:0008006" key="3">
    <source>
        <dbReference type="Google" id="ProtNLM"/>
    </source>
</evidence>
<protein>
    <recommendedName>
        <fullName evidence="3">DEP domain-containing protein</fullName>
    </recommendedName>
</protein>
<name>A0A818SKW6_9BILA</name>
<evidence type="ECO:0000313" key="1">
    <source>
        <dbReference type="EMBL" id="CAF3674152.1"/>
    </source>
</evidence>
<dbReference type="PANTHER" id="PTHR16206">
    <property type="entry name" value="DEP DOMAIN-CONTAINING"/>
    <property type="match status" value="1"/>
</dbReference>
<dbReference type="Proteomes" id="UP000663874">
    <property type="component" value="Unassembled WGS sequence"/>
</dbReference>
<evidence type="ECO:0000313" key="2">
    <source>
        <dbReference type="Proteomes" id="UP000663874"/>
    </source>
</evidence>
<accession>A0A818SKW6</accession>
<dbReference type="EMBL" id="CAJOBE010000685">
    <property type="protein sequence ID" value="CAF3674152.1"/>
    <property type="molecule type" value="Genomic_DNA"/>
</dbReference>
<dbReference type="InterPro" id="IPR036388">
    <property type="entry name" value="WH-like_DNA-bd_sf"/>
</dbReference>
<gene>
    <name evidence="1" type="ORF">FNK824_LOCUS7397</name>
</gene>